<evidence type="ECO:0000313" key="1">
    <source>
        <dbReference type="EMBL" id="AGA33749.1"/>
    </source>
</evidence>
<dbReference type="RefSeq" id="WP_015258874.1">
    <property type="nucleotide sequence ID" value="NC_019902.2"/>
</dbReference>
<dbReference type="InterPro" id="IPR014056">
    <property type="entry name" value="TypeIITA-like_toxin_pred"/>
</dbReference>
<dbReference type="STRING" id="1255043.TVNIR_2089"/>
<protein>
    <submittedName>
        <fullName evidence="1">Addiction module killer protein</fullName>
    </submittedName>
</protein>
<name>L0DVX4_THIND</name>
<evidence type="ECO:0000313" key="2">
    <source>
        <dbReference type="Proteomes" id="UP000010809"/>
    </source>
</evidence>
<reference evidence="1" key="1">
    <citation type="submission" date="2015-12" db="EMBL/GenBank/DDBJ databases">
        <authorList>
            <person name="Tikhonova T.V."/>
            <person name="Pavlov A.R."/>
            <person name="Beletsky A.V."/>
            <person name="Mardanov A.V."/>
            <person name="Sorokin D.Y."/>
            <person name="Ravin N.V."/>
            <person name="Popov V.O."/>
        </authorList>
    </citation>
    <scope>NUCLEOTIDE SEQUENCE</scope>
    <source>
        <strain evidence="1">DSM 14787</strain>
    </source>
</reference>
<dbReference type="AlphaFoldDB" id="L0DVX4"/>
<dbReference type="eggNOG" id="COG3657">
    <property type="taxonomic scope" value="Bacteria"/>
</dbReference>
<accession>L0DVX4</accession>
<dbReference type="HOGENOM" id="CLU_152445_0_1_6"/>
<dbReference type="Pfam" id="PF05973">
    <property type="entry name" value="Gp49"/>
    <property type="match status" value="1"/>
</dbReference>
<organism evidence="1 2">
    <name type="scientific">Thioalkalivibrio nitratireducens (strain DSM 14787 / UNIQEM 213 / ALEN2)</name>
    <dbReference type="NCBI Taxonomy" id="1255043"/>
    <lineage>
        <taxon>Bacteria</taxon>
        <taxon>Pseudomonadati</taxon>
        <taxon>Pseudomonadota</taxon>
        <taxon>Gammaproteobacteria</taxon>
        <taxon>Chromatiales</taxon>
        <taxon>Ectothiorhodospiraceae</taxon>
        <taxon>Thioalkalivibrio</taxon>
    </lineage>
</organism>
<dbReference type="PIRSF" id="PIRSF028744">
    <property type="entry name" value="Addict_mod_HI1419"/>
    <property type="match status" value="1"/>
</dbReference>
<dbReference type="PANTHER" id="PTHR41791:SF1">
    <property type="entry name" value="SSL7039 PROTEIN"/>
    <property type="match status" value="1"/>
</dbReference>
<gene>
    <name evidence="1" type="ordered locus">TVNIR_2089</name>
</gene>
<dbReference type="NCBIfam" id="TIGR02683">
    <property type="entry name" value="upstrm_HI1419"/>
    <property type="match status" value="1"/>
</dbReference>
<keyword evidence="2" id="KW-1185">Reference proteome</keyword>
<dbReference type="Proteomes" id="UP000010809">
    <property type="component" value="Chromosome"/>
</dbReference>
<dbReference type="PANTHER" id="PTHR41791">
    <property type="entry name" value="SSL7039 PROTEIN"/>
    <property type="match status" value="1"/>
</dbReference>
<dbReference type="InterPro" id="IPR009241">
    <property type="entry name" value="HigB-like"/>
</dbReference>
<dbReference type="OrthoDB" id="9800258at2"/>
<dbReference type="KEGG" id="tni:TVNIR_2089"/>
<dbReference type="EMBL" id="CP003989">
    <property type="protein sequence ID" value="AGA33749.1"/>
    <property type="molecule type" value="Genomic_DNA"/>
</dbReference>
<proteinExistence type="predicted"/>
<sequence length="98" mass="11071">MVTIQTTSSFDAWFESLRDRQGKARIEARLRRVEMGHMGDVKAVGKGVQEMRIDCGPGYRIYFTQRGIEIVILLAGGDKDSQRRDIRAATELARQIGD</sequence>
<dbReference type="PATRIC" id="fig|1255043.3.peg.2111"/>